<comment type="caution">
    <text evidence="1">The sequence shown here is derived from an EMBL/GenBank/DDBJ whole genome shotgun (WGS) entry which is preliminary data.</text>
</comment>
<accession>A0ACB8J787</accession>
<proteinExistence type="predicted"/>
<evidence type="ECO:0000313" key="2">
    <source>
        <dbReference type="Proteomes" id="UP000829398"/>
    </source>
</evidence>
<dbReference type="Proteomes" id="UP000829398">
    <property type="component" value="Chromosome 7"/>
</dbReference>
<sequence>MEIGAREHDEDSTHKLYEASLRGSVRSLNTLMQNDPLILRKTSLTSLRETPLHISALLGHLDFTKALLNHKPELAKELDSLKHSPLHLASAEGHVQIVKELLLANKDACLVADQDGRIPLHLAAMRGRVEVVQELISANFDSVLVKFHGDTVLHLCVRYNHLEALKIMLRSLLHDEGFLNSKNHQGYSILELSATLKQFQTTSYLLSIPQIRVDVNSLIENGFTMLQKDLQEAIAVPSTKSETKTLPLSPNVTLHHRNEPQAQASLRQLLKFDSDRYEKTRGNLMVVATLIATMSFQVAVNPPGGFWQTDTKADQGCPFPDIKADQGYCKAGTAVQAYKQKLDPNNTTNDYRIFTACSTVSFSASMGIMLLLISGVPLKNKVSVGILILGMFISVLFAAATYMMSIGFVKAPHDKRFFDSLGGNYYVLFWAGLLCVIVGIHVLRICCWLLKKLGRLLYLIVKWLFKVRTPDNQPSRVVV</sequence>
<organism evidence="1 2">
    <name type="scientific">Citrus sinensis</name>
    <name type="common">Sweet orange</name>
    <name type="synonym">Citrus aurantium var. sinensis</name>
    <dbReference type="NCBI Taxonomy" id="2711"/>
    <lineage>
        <taxon>Eukaryota</taxon>
        <taxon>Viridiplantae</taxon>
        <taxon>Streptophyta</taxon>
        <taxon>Embryophyta</taxon>
        <taxon>Tracheophyta</taxon>
        <taxon>Spermatophyta</taxon>
        <taxon>Magnoliopsida</taxon>
        <taxon>eudicotyledons</taxon>
        <taxon>Gunneridae</taxon>
        <taxon>Pentapetalae</taxon>
        <taxon>rosids</taxon>
        <taxon>malvids</taxon>
        <taxon>Sapindales</taxon>
        <taxon>Rutaceae</taxon>
        <taxon>Aurantioideae</taxon>
        <taxon>Citrus</taxon>
    </lineage>
</organism>
<evidence type="ECO:0000313" key="1">
    <source>
        <dbReference type="EMBL" id="KAH9713518.1"/>
    </source>
</evidence>
<dbReference type="EMBL" id="CM039176">
    <property type="protein sequence ID" value="KAH9713518.1"/>
    <property type="molecule type" value="Genomic_DNA"/>
</dbReference>
<protein>
    <submittedName>
        <fullName evidence="1">ANK REP REGION domain-containing protein</fullName>
    </submittedName>
</protein>
<reference evidence="2" key="1">
    <citation type="journal article" date="2023" name="Hortic. Res.">
        <title>A chromosome-level phased genome enabling allele-level studies in sweet orange: a case study on citrus Huanglongbing tolerance.</title>
        <authorList>
            <person name="Wu B."/>
            <person name="Yu Q."/>
            <person name="Deng Z."/>
            <person name="Duan Y."/>
            <person name="Luo F."/>
            <person name="Gmitter F. Jr."/>
        </authorList>
    </citation>
    <scope>NUCLEOTIDE SEQUENCE [LARGE SCALE GENOMIC DNA]</scope>
    <source>
        <strain evidence="2">cv. Valencia</strain>
    </source>
</reference>
<keyword evidence="2" id="KW-1185">Reference proteome</keyword>
<gene>
    <name evidence="1" type="ORF">KPL71_020362</name>
</gene>
<name>A0ACB8J787_CITSI</name>